<organism evidence="1 2">
    <name type="scientific">Bradyrhizobium ivorense</name>
    <dbReference type="NCBI Taxonomy" id="2511166"/>
    <lineage>
        <taxon>Bacteria</taxon>
        <taxon>Pseudomonadati</taxon>
        <taxon>Pseudomonadota</taxon>
        <taxon>Alphaproteobacteria</taxon>
        <taxon>Hyphomicrobiales</taxon>
        <taxon>Nitrobacteraceae</taxon>
        <taxon>Bradyrhizobium</taxon>
    </lineage>
</organism>
<proteinExistence type="predicted"/>
<accession>A0A508TV91</accession>
<protein>
    <submittedName>
        <fullName evidence="1">Uncharacterized protein</fullName>
    </submittedName>
</protein>
<sequence>MNPHANASIRTGTADAVPAKLCFHLWLNWMLHLRVPGDCKI</sequence>
<evidence type="ECO:0000313" key="2">
    <source>
        <dbReference type="Proteomes" id="UP000328092"/>
    </source>
</evidence>
<reference evidence="1" key="1">
    <citation type="submission" date="2019-02" db="EMBL/GenBank/DDBJ databases">
        <authorList>
            <person name="Pothier F.J."/>
        </authorList>
    </citation>
    <scope>NUCLEOTIDE SEQUENCE</scope>
    <source>
        <strain evidence="1">CI-1B</strain>
    </source>
</reference>
<dbReference type="AlphaFoldDB" id="A0A508TV91"/>
<gene>
    <name evidence="1" type="ORF">CI1B_72640</name>
</gene>
<keyword evidence="2" id="KW-1185">Reference proteome</keyword>
<name>A0A508TV91_9BRAD</name>
<evidence type="ECO:0000313" key="1">
    <source>
        <dbReference type="EMBL" id="VIO78158.1"/>
    </source>
</evidence>
<dbReference type="Proteomes" id="UP000328092">
    <property type="component" value="Unassembled WGS sequence"/>
</dbReference>
<dbReference type="EMBL" id="CAADFC020000030">
    <property type="protein sequence ID" value="VIO78158.1"/>
    <property type="molecule type" value="Genomic_DNA"/>
</dbReference>
<comment type="caution">
    <text evidence="1">The sequence shown here is derived from an EMBL/GenBank/DDBJ whole genome shotgun (WGS) entry which is preliminary data.</text>
</comment>